<keyword evidence="3" id="KW-1185">Reference proteome</keyword>
<gene>
    <name evidence="2" type="ORF">ACFOWZ_45040</name>
</gene>
<protein>
    <submittedName>
        <fullName evidence="2">Uncharacterized protein</fullName>
    </submittedName>
</protein>
<keyword evidence="1" id="KW-0812">Transmembrane</keyword>
<keyword evidence="1" id="KW-1133">Transmembrane helix</keyword>
<feature type="transmembrane region" description="Helical" evidence="1">
    <location>
        <begin position="72"/>
        <end position="90"/>
    </location>
</feature>
<accession>A0ABV8C979</accession>
<evidence type="ECO:0000313" key="3">
    <source>
        <dbReference type="Proteomes" id="UP001595690"/>
    </source>
</evidence>
<reference evidence="3" key="1">
    <citation type="journal article" date="2019" name="Int. J. Syst. Evol. Microbiol.">
        <title>The Global Catalogue of Microorganisms (GCM) 10K type strain sequencing project: providing services to taxonomists for standard genome sequencing and annotation.</title>
        <authorList>
            <consortium name="The Broad Institute Genomics Platform"/>
            <consortium name="The Broad Institute Genome Sequencing Center for Infectious Disease"/>
            <person name="Wu L."/>
            <person name="Ma J."/>
        </authorList>
    </citation>
    <scope>NUCLEOTIDE SEQUENCE [LARGE SCALE GENOMIC DNA]</scope>
    <source>
        <strain evidence="3">CGMCC 4.7405</strain>
    </source>
</reference>
<evidence type="ECO:0000256" key="1">
    <source>
        <dbReference type="SAM" id="Phobius"/>
    </source>
</evidence>
<sequence length="138" mass="14209">MRAAIAAVAGALCGAGWFVSLEPSAQLACRDSDLECLIPLIFLIVPGLVVVWALVAWGLLRLARFSPAWPTAAAGAVASVVVLLICVFSLRFVQVQLPAESGVFVVALAAAGGYTLAAVVTAGYGGRRDRTEHSGQDG</sequence>
<name>A0ABV8C979_9PSEU</name>
<proteinExistence type="predicted"/>
<feature type="transmembrane region" description="Helical" evidence="1">
    <location>
        <begin position="37"/>
        <end position="60"/>
    </location>
</feature>
<dbReference type="Proteomes" id="UP001595690">
    <property type="component" value="Unassembled WGS sequence"/>
</dbReference>
<organism evidence="2 3">
    <name type="scientific">Lentzea rhizosphaerae</name>
    <dbReference type="NCBI Taxonomy" id="2041025"/>
    <lineage>
        <taxon>Bacteria</taxon>
        <taxon>Bacillati</taxon>
        <taxon>Actinomycetota</taxon>
        <taxon>Actinomycetes</taxon>
        <taxon>Pseudonocardiales</taxon>
        <taxon>Pseudonocardiaceae</taxon>
        <taxon>Lentzea</taxon>
    </lineage>
</organism>
<dbReference type="RefSeq" id="WP_382380385.1">
    <property type="nucleotide sequence ID" value="NZ_JBHRZI010000057.1"/>
</dbReference>
<feature type="transmembrane region" description="Helical" evidence="1">
    <location>
        <begin position="102"/>
        <end position="124"/>
    </location>
</feature>
<evidence type="ECO:0000313" key="2">
    <source>
        <dbReference type="EMBL" id="MFC3898678.1"/>
    </source>
</evidence>
<dbReference type="EMBL" id="JBHRZI010000057">
    <property type="protein sequence ID" value="MFC3898678.1"/>
    <property type="molecule type" value="Genomic_DNA"/>
</dbReference>
<comment type="caution">
    <text evidence="2">The sequence shown here is derived from an EMBL/GenBank/DDBJ whole genome shotgun (WGS) entry which is preliminary data.</text>
</comment>
<keyword evidence="1" id="KW-0472">Membrane</keyword>